<comment type="caution">
    <text evidence="1">The sequence shown here is derived from an EMBL/GenBank/DDBJ whole genome shotgun (WGS) entry which is preliminary data.</text>
</comment>
<protein>
    <submittedName>
        <fullName evidence="1">Uncharacterized protein</fullName>
    </submittedName>
</protein>
<reference evidence="1" key="1">
    <citation type="submission" date="2019-08" db="EMBL/GenBank/DDBJ databases">
        <authorList>
            <person name="Kucharzyk K."/>
            <person name="Murdoch R.W."/>
            <person name="Higgins S."/>
            <person name="Loffler F."/>
        </authorList>
    </citation>
    <scope>NUCLEOTIDE SEQUENCE</scope>
</reference>
<proteinExistence type="predicted"/>
<name>A0A645F3Y8_9ZZZZ</name>
<dbReference type="EMBL" id="VSSQ01055082">
    <property type="protein sequence ID" value="MPN08981.1"/>
    <property type="molecule type" value="Genomic_DNA"/>
</dbReference>
<evidence type="ECO:0000313" key="1">
    <source>
        <dbReference type="EMBL" id="MPN08981.1"/>
    </source>
</evidence>
<dbReference type="AlphaFoldDB" id="A0A645F3Y8"/>
<organism evidence="1">
    <name type="scientific">bioreactor metagenome</name>
    <dbReference type="NCBI Taxonomy" id="1076179"/>
    <lineage>
        <taxon>unclassified sequences</taxon>
        <taxon>metagenomes</taxon>
        <taxon>ecological metagenomes</taxon>
    </lineage>
</organism>
<sequence>MHPFEPAQLRLCFFHAGLCLQDFCLCRGQGGLVLLSLSLQPGRIQPGQHLANFDFRVVIDLNRLDRARDLDAHVHLL</sequence>
<gene>
    <name evidence="1" type="ORF">SDC9_156269</name>
</gene>
<accession>A0A645F3Y8</accession>